<protein>
    <submittedName>
        <fullName evidence="2">Uncharacterized protein</fullName>
    </submittedName>
</protein>
<feature type="compositionally biased region" description="Basic and acidic residues" evidence="1">
    <location>
        <begin position="70"/>
        <end position="91"/>
    </location>
</feature>
<accession>A0A9Q3GNC5</accession>
<gene>
    <name evidence="2" type="ORF">O181_012855</name>
</gene>
<reference evidence="2" key="1">
    <citation type="submission" date="2021-03" db="EMBL/GenBank/DDBJ databases">
        <title>Draft genome sequence of rust myrtle Austropuccinia psidii MF-1, a brazilian biotype.</title>
        <authorList>
            <person name="Quecine M.C."/>
            <person name="Pachon D.M.R."/>
            <person name="Bonatelli M.L."/>
            <person name="Correr F.H."/>
            <person name="Franceschini L.M."/>
            <person name="Leite T.F."/>
            <person name="Margarido G.R.A."/>
            <person name="Almeida C.A."/>
            <person name="Ferrarezi J.A."/>
            <person name="Labate C.A."/>
        </authorList>
    </citation>
    <scope>NUCLEOTIDE SEQUENCE</scope>
    <source>
        <strain evidence="2">MF-1</strain>
    </source>
</reference>
<evidence type="ECO:0000313" key="2">
    <source>
        <dbReference type="EMBL" id="MBW0473140.1"/>
    </source>
</evidence>
<sequence length="263" mass="29764">MKLLLLEVEVTTPSNQMDLDQDIQVINPKEKFVSPEERHKRRMPELPPVPKDLNHFQQATIEMYQSQYKNCEEAHGPRNERGYSEGLDTHVLKRTNTKDISLAEKPKHVVRGQEGEIGPRKGQQPSGISPSLHKKKPTSTSAKKGKANPKEQSEGQGKGKRKQKGKAQVEQALPTELQNYKEREDSHGQCVQYGKSSDGIQNQGGVKNETILSKEINLVKLVNHFETCDKEILENLKNSEYIQQKLVRETLPVKDSQQTIIGL</sequence>
<evidence type="ECO:0000256" key="1">
    <source>
        <dbReference type="SAM" id="MobiDB-lite"/>
    </source>
</evidence>
<dbReference type="AlphaFoldDB" id="A0A9Q3GNC5"/>
<feature type="region of interest" description="Disordered" evidence="1">
    <location>
        <begin position="33"/>
        <end position="52"/>
    </location>
</feature>
<dbReference type="EMBL" id="AVOT02003310">
    <property type="protein sequence ID" value="MBW0473140.1"/>
    <property type="molecule type" value="Genomic_DNA"/>
</dbReference>
<feature type="compositionally biased region" description="Basic and acidic residues" evidence="1">
    <location>
        <begin position="101"/>
        <end position="119"/>
    </location>
</feature>
<name>A0A9Q3GNC5_9BASI</name>
<feature type="compositionally biased region" description="Basic residues" evidence="1">
    <location>
        <begin position="132"/>
        <end position="147"/>
    </location>
</feature>
<keyword evidence="3" id="KW-1185">Reference proteome</keyword>
<evidence type="ECO:0000313" key="3">
    <source>
        <dbReference type="Proteomes" id="UP000765509"/>
    </source>
</evidence>
<proteinExistence type="predicted"/>
<feature type="region of interest" description="Disordered" evidence="1">
    <location>
        <begin position="69"/>
        <end position="169"/>
    </location>
</feature>
<comment type="caution">
    <text evidence="2">The sequence shown here is derived from an EMBL/GenBank/DDBJ whole genome shotgun (WGS) entry which is preliminary data.</text>
</comment>
<organism evidence="2 3">
    <name type="scientific">Austropuccinia psidii MF-1</name>
    <dbReference type="NCBI Taxonomy" id="1389203"/>
    <lineage>
        <taxon>Eukaryota</taxon>
        <taxon>Fungi</taxon>
        <taxon>Dikarya</taxon>
        <taxon>Basidiomycota</taxon>
        <taxon>Pucciniomycotina</taxon>
        <taxon>Pucciniomycetes</taxon>
        <taxon>Pucciniales</taxon>
        <taxon>Sphaerophragmiaceae</taxon>
        <taxon>Austropuccinia</taxon>
    </lineage>
</organism>
<dbReference type="Proteomes" id="UP000765509">
    <property type="component" value="Unassembled WGS sequence"/>
</dbReference>